<accession>A0A5C3EQZ6</accession>
<evidence type="ECO:0000256" key="7">
    <source>
        <dbReference type="ARBA" id="ARBA00023324"/>
    </source>
</evidence>
<feature type="compositionally biased region" description="Polar residues" evidence="8">
    <location>
        <begin position="545"/>
        <end position="554"/>
    </location>
</feature>
<gene>
    <name evidence="11" type="ORF">PSFLO_00245</name>
</gene>
<keyword evidence="7" id="KW-0376">Hydrogen peroxide</keyword>
<protein>
    <submittedName>
        <fullName evidence="11">Related to catalase</fullName>
    </submittedName>
</protein>
<dbReference type="EMBL" id="OOIP01000001">
    <property type="protein sequence ID" value="SPO34774.1"/>
    <property type="molecule type" value="Genomic_DNA"/>
</dbReference>
<feature type="compositionally biased region" description="Polar residues" evidence="8">
    <location>
        <begin position="598"/>
        <end position="622"/>
    </location>
</feature>
<keyword evidence="9" id="KW-0732">Signal</keyword>
<feature type="signal peptide" evidence="9">
    <location>
        <begin position="1"/>
        <end position="23"/>
    </location>
</feature>
<dbReference type="Gene3D" id="2.40.180.10">
    <property type="entry name" value="Catalase core domain"/>
    <property type="match status" value="1"/>
</dbReference>
<keyword evidence="2" id="KW-0575">Peroxidase</keyword>
<dbReference type="GO" id="GO:0042744">
    <property type="term" value="P:hydrogen peroxide catabolic process"/>
    <property type="evidence" value="ECO:0007669"/>
    <property type="project" value="UniProtKB-KW"/>
</dbReference>
<dbReference type="GO" id="GO:0042542">
    <property type="term" value="P:response to hydrogen peroxide"/>
    <property type="evidence" value="ECO:0007669"/>
    <property type="project" value="TreeGrafter"/>
</dbReference>
<evidence type="ECO:0000313" key="11">
    <source>
        <dbReference type="EMBL" id="SPO34774.1"/>
    </source>
</evidence>
<dbReference type="InterPro" id="IPR010582">
    <property type="entry name" value="Catalase_immune_responsive"/>
</dbReference>
<dbReference type="AlphaFoldDB" id="A0A5C3EQZ6"/>
<dbReference type="GO" id="GO:0020037">
    <property type="term" value="F:heme binding"/>
    <property type="evidence" value="ECO:0007669"/>
    <property type="project" value="InterPro"/>
</dbReference>
<dbReference type="InterPro" id="IPR024708">
    <property type="entry name" value="Catalase_AS"/>
</dbReference>
<sequence>MKLSASFASLAAMLAVAATAVTAFPEYAKRAAPGGDSDFFQGGRLKESQAFNNASQMPFYTTENGAPYFQPHGAQRAGPNGPLLLQDTHLLDTLAHFVRERIPERIVHARASGAHGVFEVTTDAASKYSMADVFKKGTKSSVTMRISTVGGGRGSADTARDPRGVAIKIRTKSGILDWVFNNTPVFFIRDPLKFPTFIHTQKTDPATNTRRWDDFFAWPGQFPESLLQFLRLFSDLGTPKGVRGMDAWSGHTYRLVQSDGSWVYAKVKLTSNQGIHNFTAAEAAAVAGQNDAWATQDLYDAIENGNYPSWTVGIAVKTAEEAAKYRYDVLDLTKDWPDAKYEEVGKITLNQNPQNYFAEIEQAHFSPSNMVEGWAASADPVLQSRLFSYNDAGRHRLGPNYLDIPVNCPLSSVANFDRDGVSSVHGNQGHRPNYPSILDKLKVLDRPKTVIEDKLEGSTVHYESKINPDIDYEQPRQFYEQQLTQSDRDNLHSNFAGAMANVKASIIIDNLMAQFQKISPKLAAGVQAELQKAKAKGSAVPTPGANFQDSTADDSYTKAAAQPATKDASTKDASTEDASAKDASTWHASTKDAEPAHAQTNGSAGKTEQGSTANQPTEQAQPGSKVGLSAVRPGSNDQGAKEQQPAGAAPAKRQLKKRVLYQRR</sequence>
<dbReference type="InterPro" id="IPR018028">
    <property type="entry name" value="Catalase"/>
</dbReference>
<feature type="region of interest" description="Disordered" evidence="8">
    <location>
        <begin position="535"/>
        <end position="664"/>
    </location>
</feature>
<reference evidence="11 12" key="1">
    <citation type="submission" date="2018-03" db="EMBL/GenBank/DDBJ databases">
        <authorList>
            <person name="Guldener U."/>
        </authorList>
    </citation>
    <scope>NUCLEOTIDE SEQUENCE [LARGE SCALE GENOMIC DNA]</scope>
    <source>
        <strain evidence="11 12">DAOM196992</strain>
    </source>
</reference>
<evidence type="ECO:0000313" key="12">
    <source>
        <dbReference type="Proteomes" id="UP000323386"/>
    </source>
</evidence>
<keyword evidence="4" id="KW-0479">Metal-binding</keyword>
<evidence type="ECO:0000256" key="2">
    <source>
        <dbReference type="ARBA" id="ARBA00022559"/>
    </source>
</evidence>
<keyword evidence="5" id="KW-0560">Oxidoreductase</keyword>
<evidence type="ECO:0000256" key="1">
    <source>
        <dbReference type="ARBA" id="ARBA00005329"/>
    </source>
</evidence>
<comment type="similarity">
    <text evidence="1">Belongs to the catalase family.</text>
</comment>
<dbReference type="GO" id="GO:0046872">
    <property type="term" value="F:metal ion binding"/>
    <property type="evidence" value="ECO:0007669"/>
    <property type="project" value="UniProtKB-KW"/>
</dbReference>
<feature type="compositionally biased region" description="Basic residues" evidence="8">
    <location>
        <begin position="653"/>
        <end position="664"/>
    </location>
</feature>
<evidence type="ECO:0000256" key="9">
    <source>
        <dbReference type="SAM" id="SignalP"/>
    </source>
</evidence>
<keyword evidence="12" id="KW-1185">Reference proteome</keyword>
<dbReference type="PRINTS" id="PR00067">
    <property type="entry name" value="CATALASE"/>
</dbReference>
<dbReference type="InterPro" id="IPR011614">
    <property type="entry name" value="Catalase_core"/>
</dbReference>
<dbReference type="SUPFAM" id="SSF56634">
    <property type="entry name" value="Heme-dependent catalase-like"/>
    <property type="match status" value="1"/>
</dbReference>
<feature type="compositionally biased region" description="Basic and acidic residues" evidence="8">
    <location>
        <begin position="568"/>
        <end position="580"/>
    </location>
</feature>
<keyword evidence="6" id="KW-0408">Iron</keyword>
<keyword evidence="3" id="KW-0349">Heme</keyword>
<dbReference type="OrthoDB" id="6880011at2759"/>
<dbReference type="Proteomes" id="UP000323386">
    <property type="component" value="Unassembled WGS sequence"/>
</dbReference>
<dbReference type="PANTHER" id="PTHR11465">
    <property type="entry name" value="CATALASE"/>
    <property type="match status" value="1"/>
</dbReference>
<organism evidence="11 12">
    <name type="scientific">Pseudozyma flocculosa</name>
    <dbReference type="NCBI Taxonomy" id="84751"/>
    <lineage>
        <taxon>Eukaryota</taxon>
        <taxon>Fungi</taxon>
        <taxon>Dikarya</taxon>
        <taxon>Basidiomycota</taxon>
        <taxon>Ustilaginomycotina</taxon>
        <taxon>Ustilaginomycetes</taxon>
        <taxon>Ustilaginales</taxon>
        <taxon>Ustilaginaceae</taxon>
        <taxon>Pseudozyma</taxon>
    </lineage>
</organism>
<dbReference type="GO" id="GO:0005777">
    <property type="term" value="C:peroxisome"/>
    <property type="evidence" value="ECO:0007669"/>
    <property type="project" value="TreeGrafter"/>
</dbReference>
<dbReference type="PROSITE" id="PS00438">
    <property type="entry name" value="CATALASE_2"/>
    <property type="match status" value="1"/>
</dbReference>
<evidence type="ECO:0000256" key="8">
    <source>
        <dbReference type="SAM" id="MobiDB-lite"/>
    </source>
</evidence>
<dbReference type="PANTHER" id="PTHR11465:SF9">
    <property type="entry name" value="CATALASE"/>
    <property type="match status" value="1"/>
</dbReference>
<evidence type="ECO:0000259" key="10">
    <source>
        <dbReference type="SMART" id="SM01060"/>
    </source>
</evidence>
<dbReference type="Pfam" id="PF06628">
    <property type="entry name" value="Catalase-rel"/>
    <property type="match status" value="1"/>
</dbReference>
<dbReference type="GO" id="GO:0005739">
    <property type="term" value="C:mitochondrion"/>
    <property type="evidence" value="ECO:0007669"/>
    <property type="project" value="TreeGrafter"/>
</dbReference>
<evidence type="ECO:0000256" key="5">
    <source>
        <dbReference type="ARBA" id="ARBA00023002"/>
    </source>
</evidence>
<dbReference type="InterPro" id="IPR020835">
    <property type="entry name" value="Catalase_sf"/>
</dbReference>
<evidence type="ECO:0000256" key="4">
    <source>
        <dbReference type="ARBA" id="ARBA00022723"/>
    </source>
</evidence>
<dbReference type="GO" id="GO:0004096">
    <property type="term" value="F:catalase activity"/>
    <property type="evidence" value="ECO:0007669"/>
    <property type="project" value="UniProtKB-EC"/>
</dbReference>
<dbReference type="PROSITE" id="PS51402">
    <property type="entry name" value="CATALASE_3"/>
    <property type="match status" value="1"/>
</dbReference>
<proteinExistence type="inferred from homology"/>
<evidence type="ECO:0000256" key="6">
    <source>
        <dbReference type="ARBA" id="ARBA00023004"/>
    </source>
</evidence>
<name>A0A5C3EQZ6_9BASI</name>
<dbReference type="SMART" id="SM01060">
    <property type="entry name" value="Catalase"/>
    <property type="match status" value="1"/>
</dbReference>
<feature type="chain" id="PRO_5022794013" evidence="9">
    <location>
        <begin position="24"/>
        <end position="664"/>
    </location>
</feature>
<feature type="domain" description="Catalase core" evidence="10">
    <location>
        <begin position="61"/>
        <end position="442"/>
    </location>
</feature>
<dbReference type="Pfam" id="PF00199">
    <property type="entry name" value="Catalase"/>
    <property type="match status" value="1"/>
</dbReference>
<evidence type="ECO:0000256" key="3">
    <source>
        <dbReference type="ARBA" id="ARBA00022617"/>
    </source>
</evidence>